<organism evidence="6 7">
    <name type="scientific">Myxozyma melibiosi</name>
    <dbReference type="NCBI Taxonomy" id="54550"/>
    <lineage>
        <taxon>Eukaryota</taxon>
        <taxon>Fungi</taxon>
        <taxon>Dikarya</taxon>
        <taxon>Ascomycota</taxon>
        <taxon>Saccharomycotina</taxon>
        <taxon>Lipomycetes</taxon>
        <taxon>Lipomycetales</taxon>
        <taxon>Lipomycetaceae</taxon>
        <taxon>Myxozyma</taxon>
    </lineage>
</organism>
<feature type="transmembrane region" description="Helical" evidence="4">
    <location>
        <begin position="168"/>
        <end position="189"/>
    </location>
</feature>
<evidence type="ECO:0000256" key="3">
    <source>
        <dbReference type="SAM" id="MobiDB-lite"/>
    </source>
</evidence>
<dbReference type="EMBL" id="JBBJBU010000002">
    <property type="protein sequence ID" value="KAK7206603.1"/>
    <property type="molecule type" value="Genomic_DNA"/>
</dbReference>
<dbReference type="Proteomes" id="UP001498771">
    <property type="component" value="Unassembled WGS sequence"/>
</dbReference>
<evidence type="ECO:0000259" key="5">
    <source>
        <dbReference type="PROSITE" id="PS50002"/>
    </source>
</evidence>
<feature type="region of interest" description="Disordered" evidence="3">
    <location>
        <begin position="295"/>
        <end position="321"/>
    </location>
</feature>
<proteinExistence type="predicted"/>
<dbReference type="GeneID" id="90037524"/>
<reference evidence="6 7" key="1">
    <citation type="submission" date="2024-03" db="EMBL/GenBank/DDBJ databases">
        <title>Genome-scale model development and genomic sequencing of the oleaginous clade Lipomyces.</title>
        <authorList>
            <consortium name="Lawrence Berkeley National Laboratory"/>
            <person name="Czajka J.J."/>
            <person name="Han Y."/>
            <person name="Kim J."/>
            <person name="Mondo S.J."/>
            <person name="Hofstad B.A."/>
            <person name="Robles A."/>
            <person name="Haridas S."/>
            <person name="Riley R."/>
            <person name="LaButti K."/>
            <person name="Pangilinan J."/>
            <person name="Andreopoulos W."/>
            <person name="Lipzen A."/>
            <person name="Yan J."/>
            <person name="Wang M."/>
            <person name="Ng V."/>
            <person name="Grigoriev I.V."/>
            <person name="Spatafora J.W."/>
            <person name="Magnuson J.K."/>
            <person name="Baker S.E."/>
            <person name="Pomraning K.R."/>
        </authorList>
    </citation>
    <scope>NUCLEOTIDE SEQUENCE [LARGE SCALE GENOMIC DNA]</scope>
    <source>
        <strain evidence="6 7">Phaff 52-87</strain>
    </source>
</reference>
<evidence type="ECO:0000313" key="7">
    <source>
        <dbReference type="Proteomes" id="UP001498771"/>
    </source>
</evidence>
<feature type="domain" description="SH3" evidence="5">
    <location>
        <begin position="355"/>
        <end position="416"/>
    </location>
</feature>
<protein>
    <recommendedName>
        <fullName evidence="5">SH3 domain-containing protein</fullName>
    </recommendedName>
</protein>
<sequence length="502" mass="51704">MSPHHSHGAHARPKLDLKKRSFAETFDGHDSHADFAMQRPAFAQIKKPVVRRQILTVYQTLTVTRATPAATSTATATAIGKAVSAQDAVESTLAASSATSSVAAALTTSSVAATTLVTLTKSISATSSSATASSTTADSNVLSSTGSTDTGSSSSAENSGSLTAGARAGIAIGVIAGAFIIFALAFFLVRRRRVAREAQEAAFVEKSVSLPSESAAPPALPAVAHVNTKAPRLSIRVSRPVSGLLPLSLLSGRATRTSTGAIGQDSRPLASDADSLRSSTGSFESFKKELATLSSSPSSASSYTSSVSSDSGSLSSTSSSPVMVVPAPADNAAAVAAAATAASPLPDIPADAASSTSNVHRATMDFVPSMHDELALKEGQLVRVLHEYDDGWALCVKLDRSAQGVCPRSCLSVRPLRPRPKRGVKSQQTQRQAVAQSPTPMPQTVAGRSRPMSGERLITLPAINTEAANTFPSSSAGKVERKPETPTIQVFAPDAEKPFEVA</sequence>
<keyword evidence="7" id="KW-1185">Reference proteome</keyword>
<evidence type="ECO:0000256" key="1">
    <source>
        <dbReference type="ARBA" id="ARBA00022443"/>
    </source>
</evidence>
<gene>
    <name evidence="6" type="ORF">BZA70DRAFT_274658</name>
</gene>
<comment type="caution">
    <text evidence="6">The sequence shown here is derived from an EMBL/GenBank/DDBJ whole genome shotgun (WGS) entry which is preliminary data.</text>
</comment>
<dbReference type="SUPFAM" id="SSF50044">
    <property type="entry name" value="SH3-domain"/>
    <property type="match status" value="1"/>
</dbReference>
<keyword evidence="4" id="KW-1133">Transmembrane helix</keyword>
<feature type="compositionally biased region" description="Polar residues" evidence="3">
    <location>
        <begin position="425"/>
        <end position="438"/>
    </location>
</feature>
<feature type="region of interest" description="Disordered" evidence="3">
    <location>
        <begin position="417"/>
        <end position="452"/>
    </location>
</feature>
<dbReference type="RefSeq" id="XP_064769636.1">
    <property type="nucleotide sequence ID" value="XM_064912012.1"/>
</dbReference>
<dbReference type="PROSITE" id="PS50002">
    <property type="entry name" value="SH3"/>
    <property type="match status" value="1"/>
</dbReference>
<dbReference type="SMART" id="SM00326">
    <property type="entry name" value="SH3"/>
    <property type="match status" value="1"/>
</dbReference>
<dbReference type="Gene3D" id="2.30.30.40">
    <property type="entry name" value="SH3 Domains"/>
    <property type="match status" value="1"/>
</dbReference>
<feature type="compositionally biased region" description="Polar residues" evidence="3">
    <location>
        <begin position="466"/>
        <end position="476"/>
    </location>
</feature>
<accession>A0ABR1F9S4</accession>
<dbReference type="Pfam" id="PF14604">
    <property type="entry name" value="SH3_9"/>
    <property type="match status" value="1"/>
</dbReference>
<evidence type="ECO:0000256" key="2">
    <source>
        <dbReference type="PROSITE-ProRule" id="PRU00192"/>
    </source>
</evidence>
<dbReference type="InterPro" id="IPR036028">
    <property type="entry name" value="SH3-like_dom_sf"/>
</dbReference>
<name>A0ABR1F9S4_9ASCO</name>
<feature type="region of interest" description="Disordered" evidence="3">
    <location>
        <begin position="466"/>
        <end position="487"/>
    </location>
</feature>
<dbReference type="InterPro" id="IPR001452">
    <property type="entry name" value="SH3_domain"/>
</dbReference>
<keyword evidence="4" id="KW-0812">Transmembrane</keyword>
<feature type="region of interest" description="Disordered" evidence="3">
    <location>
        <begin position="134"/>
        <end position="160"/>
    </location>
</feature>
<keyword evidence="1 2" id="KW-0728">SH3 domain</keyword>
<evidence type="ECO:0000256" key="4">
    <source>
        <dbReference type="SAM" id="Phobius"/>
    </source>
</evidence>
<evidence type="ECO:0000313" key="6">
    <source>
        <dbReference type="EMBL" id="KAK7206603.1"/>
    </source>
</evidence>
<keyword evidence="4" id="KW-0472">Membrane</keyword>